<dbReference type="Proteomes" id="UP000019443">
    <property type="component" value="Chromosome"/>
</dbReference>
<dbReference type="HOGENOM" id="CLU_3011247_0_0_5"/>
<evidence type="ECO:0000313" key="2">
    <source>
        <dbReference type="Proteomes" id="UP000019443"/>
    </source>
</evidence>
<dbReference type="EMBL" id="HG916852">
    <property type="protein sequence ID" value="CDM57402.1"/>
    <property type="molecule type" value="Genomic_DNA"/>
</dbReference>
<reference evidence="1" key="1">
    <citation type="submission" date="2013-11" db="EMBL/GenBank/DDBJ databases">
        <title>Draft genome sequence of the broad-host-range Rhizobium sp. LPU83 strain, a member of the low-genetic diversity Oregon-like Rhizobium sp. group.</title>
        <authorList>
            <person name="Wibberg D."/>
            <person name="Puehler A."/>
            <person name="Schlueter A."/>
        </authorList>
    </citation>
    <scope>NUCLEOTIDE SEQUENCE [LARGE SCALE GENOMIC DNA]</scope>
    <source>
        <strain evidence="1">LPU83</strain>
    </source>
</reference>
<evidence type="ECO:0000313" key="1">
    <source>
        <dbReference type="EMBL" id="CDM57402.1"/>
    </source>
</evidence>
<dbReference type="RefSeq" id="WP_157997337.1">
    <property type="nucleotide sequence ID" value="NZ_HG916852.1"/>
</dbReference>
<dbReference type="KEGG" id="rhl:LPU83_1737"/>
<keyword evidence="2" id="KW-1185">Reference proteome</keyword>
<protein>
    <submittedName>
        <fullName evidence="1">Uncharacterized protein</fullName>
    </submittedName>
</protein>
<dbReference type="AlphaFoldDB" id="W6R7Y9"/>
<gene>
    <name evidence="1" type="ORF">LPU83_1737</name>
</gene>
<dbReference type="PATRIC" id="fig|348824.6.peg.1866"/>
<organism evidence="1 2">
    <name type="scientific">Rhizobium favelukesii</name>
    <dbReference type="NCBI Taxonomy" id="348824"/>
    <lineage>
        <taxon>Bacteria</taxon>
        <taxon>Pseudomonadati</taxon>
        <taxon>Pseudomonadota</taxon>
        <taxon>Alphaproteobacteria</taxon>
        <taxon>Hyphomicrobiales</taxon>
        <taxon>Rhizobiaceae</taxon>
        <taxon>Rhizobium/Agrobacterium group</taxon>
        <taxon>Rhizobium</taxon>
    </lineage>
</organism>
<name>W6R7Y9_9HYPH</name>
<sequence>MSPNLPEIFKAIIAHDNMNPANENVVRMSNFTAWRKRKRELVDAAAGYAKRQRSGK</sequence>
<accession>W6R7Y9</accession>
<proteinExistence type="predicted"/>